<dbReference type="GO" id="GO:0008270">
    <property type="term" value="F:zinc ion binding"/>
    <property type="evidence" value="ECO:0007669"/>
    <property type="project" value="UniProtKB-KW"/>
</dbReference>
<gene>
    <name evidence="3" type="ORF">HPB48_018162</name>
</gene>
<dbReference type="Proteomes" id="UP000821853">
    <property type="component" value="Chromosome 2"/>
</dbReference>
<accession>A0A9J6FTM2</accession>
<dbReference type="InterPro" id="IPR007527">
    <property type="entry name" value="Znf_SWIM"/>
</dbReference>
<feature type="domain" description="SWIM-type" evidence="2">
    <location>
        <begin position="96"/>
        <end position="132"/>
    </location>
</feature>
<sequence length="182" mass="20295">MCDNIDPYMLSIGTDATTDADFLPATTYPDIYNYLVLSTNYATQDEMRMVKSLEAHNFFTSGWVRGLAAKQLPSKRVVVLSQVNHSQRLRDPQLKVWVLAEANGTIVAAHCTCMAGLGEACSHIGATLFAVETAVRIRDARTCTEKTNVWLPAHNSRAQYKRLKDRFLVFPTKKETNGEHGS</sequence>
<evidence type="ECO:0000313" key="4">
    <source>
        <dbReference type="Proteomes" id="UP000821853"/>
    </source>
</evidence>
<proteinExistence type="predicted"/>
<evidence type="ECO:0000256" key="1">
    <source>
        <dbReference type="PROSITE-ProRule" id="PRU00325"/>
    </source>
</evidence>
<keyword evidence="4" id="KW-1185">Reference proteome</keyword>
<dbReference type="EMBL" id="JABSTR010000004">
    <property type="protein sequence ID" value="KAH9366634.1"/>
    <property type="molecule type" value="Genomic_DNA"/>
</dbReference>
<dbReference type="AlphaFoldDB" id="A0A9J6FTM2"/>
<dbReference type="PROSITE" id="PS50966">
    <property type="entry name" value="ZF_SWIM"/>
    <property type="match status" value="1"/>
</dbReference>
<dbReference type="OrthoDB" id="6757988at2759"/>
<reference evidence="3 4" key="1">
    <citation type="journal article" date="2020" name="Cell">
        <title>Large-Scale Comparative Analyses of Tick Genomes Elucidate Their Genetic Diversity and Vector Capacities.</title>
        <authorList>
            <consortium name="Tick Genome and Microbiome Consortium (TIGMIC)"/>
            <person name="Jia N."/>
            <person name="Wang J."/>
            <person name="Shi W."/>
            <person name="Du L."/>
            <person name="Sun Y."/>
            <person name="Zhan W."/>
            <person name="Jiang J.F."/>
            <person name="Wang Q."/>
            <person name="Zhang B."/>
            <person name="Ji P."/>
            <person name="Bell-Sakyi L."/>
            <person name="Cui X.M."/>
            <person name="Yuan T.T."/>
            <person name="Jiang B.G."/>
            <person name="Yang W.F."/>
            <person name="Lam T.T."/>
            <person name="Chang Q.C."/>
            <person name="Ding S.J."/>
            <person name="Wang X.J."/>
            <person name="Zhu J.G."/>
            <person name="Ruan X.D."/>
            <person name="Zhao L."/>
            <person name="Wei J.T."/>
            <person name="Ye R.Z."/>
            <person name="Que T.C."/>
            <person name="Du C.H."/>
            <person name="Zhou Y.H."/>
            <person name="Cheng J.X."/>
            <person name="Dai P.F."/>
            <person name="Guo W.B."/>
            <person name="Han X.H."/>
            <person name="Huang E.J."/>
            <person name="Li L.F."/>
            <person name="Wei W."/>
            <person name="Gao Y.C."/>
            <person name="Liu J.Z."/>
            <person name="Shao H.Z."/>
            <person name="Wang X."/>
            <person name="Wang C.C."/>
            <person name="Yang T.C."/>
            <person name="Huo Q.B."/>
            <person name="Li W."/>
            <person name="Chen H.Y."/>
            <person name="Chen S.E."/>
            <person name="Zhou L.G."/>
            <person name="Ni X.B."/>
            <person name="Tian J.H."/>
            <person name="Sheng Y."/>
            <person name="Liu T."/>
            <person name="Pan Y.S."/>
            <person name="Xia L.Y."/>
            <person name="Li J."/>
            <person name="Zhao F."/>
            <person name="Cao W.C."/>
        </authorList>
    </citation>
    <scope>NUCLEOTIDE SEQUENCE [LARGE SCALE GENOMIC DNA]</scope>
    <source>
        <strain evidence="3">HaeL-2018</strain>
    </source>
</reference>
<comment type="caution">
    <text evidence="3">The sequence shown here is derived from an EMBL/GenBank/DDBJ whole genome shotgun (WGS) entry which is preliminary data.</text>
</comment>
<dbReference type="PANTHER" id="PTHR47526">
    <property type="entry name" value="ATP-DEPENDENT DNA HELICASE"/>
    <property type="match status" value="1"/>
</dbReference>
<organism evidence="3 4">
    <name type="scientific">Haemaphysalis longicornis</name>
    <name type="common">Bush tick</name>
    <dbReference type="NCBI Taxonomy" id="44386"/>
    <lineage>
        <taxon>Eukaryota</taxon>
        <taxon>Metazoa</taxon>
        <taxon>Ecdysozoa</taxon>
        <taxon>Arthropoda</taxon>
        <taxon>Chelicerata</taxon>
        <taxon>Arachnida</taxon>
        <taxon>Acari</taxon>
        <taxon>Parasitiformes</taxon>
        <taxon>Ixodida</taxon>
        <taxon>Ixodoidea</taxon>
        <taxon>Ixodidae</taxon>
        <taxon>Haemaphysalinae</taxon>
        <taxon>Haemaphysalis</taxon>
    </lineage>
</organism>
<keyword evidence="1" id="KW-0479">Metal-binding</keyword>
<keyword evidence="1" id="KW-0863">Zinc-finger</keyword>
<dbReference type="PANTHER" id="PTHR47526:SF4">
    <property type="entry name" value="SWIM-TYPE DOMAIN-CONTAINING PROTEIN"/>
    <property type="match status" value="1"/>
</dbReference>
<keyword evidence="1" id="KW-0862">Zinc</keyword>
<name>A0A9J6FTM2_HAELO</name>
<evidence type="ECO:0000259" key="2">
    <source>
        <dbReference type="PROSITE" id="PS50966"/>
    </source>
</evidence>
<dbReference type="OMA" id="KPWILAR"/>
<dbReference type="VEuPathDB" id="VectorBase:HLOH_065521"/>
<protein>
    <recommendedName>
        <fullName evidence="2">SWIM-type domain-containing protein</fullName>
    </recommendedName>
</protein>
<evidence type="ECO:0000313" key="3">
    <source>
        <dbReference type="EMBL" id="KAH9366634.1"/>
    </source>
</evidence>